<sequence length="428" mass="47751">MKKFILTVQKSILATAVLTAMSSAYSGTESAEIAQLRQEVQELRAMLQQYVKQPAQTQSTPQVAVAATPQLTEAQAPKLNISKGGAEVNLYGYLRADASYQAKGASTMYNNISGVPLEHTAEEAQQKDRLHSSVNVTRLGLNFKTPTAAGDVGGKLEMDFFGGSTRDQFRIRHAYLTFDKWLIGQTWSTFIAPEYYPETIDAGTYVGGALQRSPLVRYSDNLSANTSFAVAIEDPKYTATSDPDNEMRLPALVGRLNHKFANGSLLSGRTFMAEKKTSNDEEWAWGVGLGGKYQLTPQTFLKADYYHVKGDGRFLLWTNNSYVIDDKNHIQSNEFDTISAGLTHQFNSKLRSTLGYGYMKAKDDNTFAEIQKNNATQNKELWQGWINAMYNPYKPITLGVECVYGERETFDGRNGIDNRFNMMASYDF</sequence>
<dbReference type="SUPFAM" id="SSF56935">
    <property type="entry name" value="Porins"/>
    <property type="match status" value="1"/>
</dbReference>
<reference evidence="2 3" key="1">
    <citation type="submission" date="2013-02" db="EMBL/GenBank/DDBJ databases">
        <title>The Genome Sequence of Acinetobacter sp. ANC 4105.</title>
        <authorList>
            <consortium name="The Broad Institute Genome Sequencing Platform"/>
            <consortium name="The Broad Institute Genome Sequencing Center for Infectious Disease"/>
            <person name="Cerqueira G."/>
            <person name="Feldgarden M."/>
            <person name="Courvalin P."/>
            <person name="Perichon B."/>
            <person name="Grillot-Courvalin C."/>
            <person name="Clermont D."/>
            <person name="Rocha E."/>
            <person name="Yoon E.-J."/>
            <person name="Nemec A."/>
            <person name="Walker B."/>
            <person name="Young S.K."/>
            <person name="Zeng Q."/>
            <person name="Gargeya S."/>
            <person name="Fitzgerald M."/>
            <person name="Haas B."/>
            <person name="Abouelleil A."/>
            <person name="Alvarado L."/>
            <person name="Arachchi H.M."/>
            <person name="Berlin A.M."/>
            <person name="Chapman S.B."/>
            <person name="Dewar J."/>
            <person name="Goldberg J."/>
            <person name="Griggs A."/>
            <person name="Gujja S."/>
            <person name="Hansen M."/>
            <person name="Howarth C."/>
            <person name="Imamovic A."/>
            <person name="Larimer J."/>
            <person name="McCowan C."/>
            <person name="Murphy C."/>
            <person name="Neiman D."/>
            <person name="Pearson M."/>
            <person name="Priest M."/>
            <person name="Roberts A."/>
            <person name="Saif S."/>
            <person name="Shea T."/>
            <person name="Sisk P."/>
            <person name="Sykes S."/>
            <person name="Wortman J."/>
            <person name="Nusbaum C."/>
            <person name="Birren B."/>
        </authorList>
    </citation>
    <scope>NUCLEOTIDE SEQUENCE [LARGE SCALE GENOMIC DNA]</scope>
    <source>
        <strain evidence="2 3">ANC 4105</strain>
    </source>
</reference>
<dbReference type="eggNOG" id="COG3149">
    <property type="taxonomic scope" value="Bacteria"/>
</dbReference>
<dbReference type="EMBL" id="APRL01000013">
    <property type="protein sequence ID" value="ENW91621.1"/>
    <property type="molecule type" value="Genomic_DNA"/>
</dbReference>
<feature type="signal peptide" evidence="1">
    <location>
        <begin position="1"/>
        <end position="26"/>
    </location>
</feature>
<dbReference type="AlphaFoldDB" id="N9MLL9"/>
<dbReference type="OrthoDB" id="190887at2"/>
<dbReference type="Proteomes" id="UP000013261">
    <property type="component" value="Unassembled WGS sequence"/>
</dbReference>
<evidence type="ECO:0000313" key="2">
    <source>
        <dbReference type="EMBL" id="ENW91621.1"/>
    </source>
</evidence>
<dbReference type="HOGENOM" id="CLU_038666_1_0_6"/>
<dbReference type="Pfam" id="PF19577">
    <property type="entry name" value="DcaP"/>
    <property type="match status" value="1"/>
</dbReference>
<dbReference type="RefSeq" id="WP_005187225.1">
    <property type="nucleotide sequence ID" value="NZ_KB850050.1"/>
</dbReference>
<feature type="chain" id="PRO_5004146873" description="DcaP-like protein" evidence="1">
    <location>
        <begin position="27"/>
        <end position="428"/>
    </location>
</feature>
<dbReference type="PATRIC" id="fig|1217703.3.peg.1496"/>
<name>N9MLL9_9GAMM</name>
<evidence type="ECO:0000256" key="1">
    <source>
        <dbReference type="SAM" id="SignalP"/>
    </source>
</evidence>
<keyword evidence="3" id="KW-1185">Reference proteome</keyword>
<gene>
    <name evidence="2" type="ORF">F904_01558</name>
</gene>
<organism evidence="2 3">
    <name type="scientific">Acinetobacter dispersus</name>
    <dbReference type="NCBI Taxonomy" id="70348"/>
    <lineage>
        <taxon>Bacteria</taxon>
        <taxon>Pseudomonadati</taxon>
        <taxon>Pseudomonadota</taxon>
        <taxon>Gammaproteobacteria</taxon>
        <taxon>Moraxellales</taxon>
        <taxon>Moraxellaceae</taxon>
        <taxon>Acinetobacter</taxon>
    </lineage>
</organism>
<dbReference type="InterPro" id="IPR023614">
    <property type="entry name" value="Porin_dom_sf"/>
</dbReference>
<keyword evidence="1" id="KW-0732">Signal</keyword>
<accession>N9MLL9</accession>
<proteinExistence type="predicted"/>
<dbReference type="eggNOG" id="COG3203">
    <property type="taxonomic scope" value="Bacteria"/>
</dbReference>
<dbReference type="InterPro" id="IPR045748">
    <property type="entry name" value="DcaP"/>
</dbReference>
<evidence type="ECO:0008006" key="4">
    <source>
        <dbReference type="Google" id="ProtNLM"/>
    </source>
</evidence>
<dbReference type="Gene3D" id="2.40.160.10">
    <property type="entry name" value="Porin"/>
    <property type="match status" value="1"/>
</dbReference>
<comment type="caution">
    <text evidence="2">The sequence shown here is derived from an EMBL/GenBank/DDBJ whole genome shotgun (WGS) entry which is preliminary data.</text>
</comment>
<protein>
    <recommendedName>
        <fullName evidence="4">DcaP-like protein</fullName>
    </recommendedName>
</protein>
<evidence type="ECO:0000313" key="3">
    <source>
        <dbReference type="Proteomes" id="UP000013261"/>
    </source>
</evidence>